<reference evidence="6 7" key="1">
    <citation type="submission" date="2016-03" db="EMBL/GenBank/DDBJ databases">
        <title>How can Kluyveromyces marxianus grow so fast - potential evolutionary course in Saccharomyces Complex revealed by comparative genomics.</title>
        <authorList>
            <person name="Mo W."/>
            <person name="Lu W."/>
            <person name="Yang X."/>
            <person name="Qi J."/>
            <person name="Lv H."/>
        </authorList>
    </citation>
    <scope>NUCLEOTIDE SEQUENCE [LARGE SCALE GENOMIC DNA]</scope>
    <source>
        <strain evidence="6 7">FIM1</strain>
    </source>
</reference>
<evidence type="ECO:0000259" key="5">
    <source>
        <dbReference type="PROSITE" id="PS50072"/>
    </source>
</evidence>
<gene>
    <name evidence="6" type="primary">CPR6</name>
    <name evidence="6" type="ORF">FIM1_3774</name>
</gene>
<evidence type="ECO:0000256" key="1">
    <source>
        <dbReference type="ARBA" id="ARBA00000971"/>
    </source>
</evidence>
<keyword evidence="7" id="KW-1185">Reference proteome</keyword>
<keyword evidence="4 6" id="KW-0413">Isomerase</keyword>
<evidence type="ECO:0000313" key="6">
    <source>
        <dbReference type="EMBL" id="QGN17045.1"/>
    </source>
</evidence>
<dbReference type="PRINTS" id="PR00153">
    <property type="entry name" value="CSAPPISMRASE"/>
</dbReference>
<dbReference type="SMART" id="SM00028">
    <property type="entry name" value="TPR"/>
    <property type="match status" value="3"/>
</dbReference>
<dbReference type="InterPro" id="IPR011990">
    <property type="entry name" value="TPR-like_helical_dom_sf"/>
</dbReference>
<proteinExistence type="predicted"/>
<evidence type="ECO:0000256" key="4">
    <source>
        <dbReference type="ARBA" id="ARBA00023235"/>
    </source>
</evidence>
<dbReference type="InterPro" id="IPR020892">
    <property type="entry name" value="Cyclophilin-type_PPIase_CS"/>
</dbReference>
<protein>
    <recommendedName>
        <fullName evidence="2">peptidylprolyl isomerase</fullName>
        <ecNumber evidence="2">5.2.1.8</ecNumber>
    </recommendedName>
</protein>
<dbReference type="CDD" id="cd01926">
    <property type="entry name" value="cyclophilin_ABH_like"/>
    <property type="match status" value="1"/>
</dbReference>
<feature type="domain" description="PPIase cyclophilin-type" evidence="5">
    <location>
        <begin position="9"/>
        <end position="175"/>
    </location>
</feature>
<evidence type="ECO:0000256" key="2">
    <source>
        <dbReference type="ARBA" id="ARBA00013194"/>
    </source>
</evidence>
<dbReference type="EMBL" id="CP015059">
    <property type="protein sequence ID" value="QGN17045.1"/>
    <property type="molecule type" value="Genomic_DNA"/>
</dbReference>
<dbReference type="Gene3D" id="1.25.40.10">
    <property type="entry name" value="Tetratricopeptide repeat domain"/>
    <property type="match status" value="1"/>
</dbReference>
<accession>A0ABX6EXG6</accession>
<organism evidence="6 7">
    <name type="scientific">Kluyveromyces marxianus</name>
    <name type="common">Yeast</name>
    <name type="synonym">Candida kefyr</name>
    <dbReference type="NCBI Taxonomy" id="4911"/>
    <lineage>
        <taxon>Eukaryota</taxon>
        <taxon>Fungi</taxon>
        <taxon>Dikarya</taxon>
        <taxon>Ascomycota</taxon>
        <taxon>Saccharomycotina</taxon>
        <taxon>Saccharomycetes</taxon>
        <taxon>Saccharomycetales</taxon>
        <taxon>Saccharomycetaceae</taxon>
        <taxon>Kluyveromyces</taxon>
    </lineage>
</organism>
<dbReference type="EC" id="5.2.1.8" evidence="2"/>
<evidence type="ECO:0000256" key="3">
    <source>
        <dbReference type="ARBA" id="ARBA00023110"/>
    </source>
</evidence>
<dbReference type="Gene3D" id="2.40.100.10">
    <property type="entry name" value="Cyclophilin-like"/>
    <property type="match status" value="1"/>
</dbReference>
<dbReference type="InterPro" id="IPR029000">
    <property type="entry name" value="Cyclophilin-like_dom_sf"/>
</dbReference>
<dbReference type="Pfam" id="PF00160">
    <property type="entry name" value="Pro_isomerase"/>
    <property type="match status" value="1"/>
</dbReference>
<evidence type="ECO:0000313" key="7">
    <source>
        <dbReference type="Proteomes" id="UP000422736"/>
    </source>
</evidence>
<dbReference type="PANTHER" id="PTHR11071:SF561">
    <property type="entry name" value="PEPTIDYL-PROLYL CIS-TRANS ISOMERASE D-RELATED"/>
    <property type="match status" value="1"/>
</dbReference>
<dbReference type="InterPro" id="IPR019734">
    <property type="entry name" value="TPR_rpt"/>
</dbReference>
<dbReference type="InterPro" id="IPR002130">
    <property type="entry name" value="Cyclophilin-type_PPIase_dom"/>
</dbReference>
<dbReference type="GO" id="GO:0016853">
    <property type="term" value="F:isomerase activity"/>
    <property type="evidence" value="ECO:0007669"/>
    <property type="project" value="UniProtKB-KW"/>
</dbReference>
<dbReference type="SUPFAM" id="SSF50891">
    <property type="entry name" value="Cyclophilin-like"/>
    <property type="match status" value="1"/>
</dbReference>
<dbReference type="PANTHER" id="PTHR11071">
    <property type="entry name" value="PEPTIDYL-PROLYL CIS-TRANS ISOMERASE"/>
    <property type="match status" value="1"/>
</dbReference>
<dbReference type="PROSITE" id="PS50072">
    <property type="entry name" value="CSA_PPIASE_2"/>
    <property type="match status" value="1"/>
</dbReference>
<comment type="catalytic activity">
    <reaction evidence="1">
        <text>[protein]-peptidylproline (omega=180) = [protein]-peptidylproline (omega=0)</text>
        <dbReference type="Rhea" id="RHEA:16237"/>
        <dbReference type="Rhea" id="RHEA-COMP:10747"/>
        <dbReference type="Rhea" id="RHEA-COMP:10748"/>
        <dbReference type="ChEBI" id="CHEBI:83833"/>
        <dbReference type="ChEBI" id="CHEBI:83834"/>
        <dbReference type="EC" id="5.2.1.8"/>
    </reaction>
</comment>
<name>A0ABX6EXG6_KLUMA</name>
<dbReference type="SUPFAM" id="SSF48452">
    <property type="entry name" value="TPR-like"/>
    <property type="match status" value="1"/>
</dbReference>
<dbReference type="PROSITE" id="PS00170">
    <property type="entry name" value="CSA_PPIASE_1"/>
    <property type="match status" value="1"/>
</dbReference>
<dbReference type="Proteomes" id="UP000422736">
    <property type="component" value="Chromosome 6"/>
</dbReference>
<sequence>MSEARPKTFFDISIGGEPAGRIVFELYSDVVPKTAENFVKLCEGKSGFAKTKPDVPLSYKGSIFHRVIKSFMCQFGDFTNFDGTGGESIYGEKFEDENFTLKHDKPFLLSMANAGANTNGSQAFITCGPTPHLNGKHVVFGEVIQGKRLVRVIEKIETDDYDKPKKEVKIEDCGILPSDYQVPADAEATPADKYGDNYEENLSDDIKVDLKDVNSVLKAVEAVKAIGTQQFKEKNFEVALEKYEKSSIMLRQFFPEDLPEEDILRVDTLRVSIFLNIAVTASKLKNYSRTLSAATEALHADNINDKSKAKALYHRGLAYYNTKNPEMAVTDLELASSYDAQNAAIQKALQEARVASKKLLEQQKKSLSKMFG</sequence>
<keyword evidence="3" id="KW-0697">Rotamase</keyword>